<dbReference type="PROSITE" id="PS52016">
    <property type="entry name" value="TONB_DEPENDENT_REC_3"/>
    <property type="match status" value="1"/>
</dbReference>
<dbReference type="Proteomes" id="UP000762676">
    <property type="component" value="Unassembled WGS sequence"/>
</dbReference>
<dbReference type="Pfam" id="PF07715">
    <property type="entry name" value="Plug"/>
    <property type="match status" value="1"/>
</dbReference>
<dbReference type="NCBIfam" id="NF008607">
    <property type="entry name" value="PRK11579.1"/>
    <property type="match status" value="1"/>
</dbReference>
<keyword evidence="6" id="KW-0472">Membrane</keyword>
<dbReference type="InterPro" id="IPR000683">
    <property type="entry name" value="Gfo/Idh/MocA-like_OxRdtase_N"/>
</dbReference>
<dbReference type="Gene3D" id="2.170.130.10">
    <property type="entry name" value="TonB-dependent receptor, plug domain"/>
    <property type="match status" value="1"/>
</dbReference>
<feature type="domain" description="Gfo/Idh/MocA-like oxidoreductase C-terminal" evidence="9">
    <location>
        <begin position="131"/>
        <end position="336"/>
    </location>
</feature>
<dbReference type="InterPro" id="IPR051317">
    <property type="entry name" value="Gfo/Idh/MocA_oxidoreduct"/>
</dbReference>
<dbReference type="GO" id="GO:0016491">
    <property type="term" value="F:oxidoreductase activity"/>
    <property type="evidence" value="ECO:0007669"/>
    <property type="project" value="UniProtKB-KW"/>
</dbReference>
<dbReference type="Gene3D" id="2.40.170.20">
    <property type="entry name" value="TonB-dependent receptor, beta-barrel domain"/>
    <property type="match status" value="1"/>
</dbReference>
<dbReference type="SUPFAM" id="SSF51735">
    <property type="entry name" value="NAD(P)-binding Rossmann-fold domains"/>
    <property type="match status" value="1"/>
</dbReference>
<dbReference type="PANTHER" id="PTHR43708:SF5">
    <property type="entry name" value="CONSERVED EXPRESSED OXIDOREDUCTASE (EUROFUNG)-RELATED"/>
    <property type="match status" value="1"/>
</dbReference>
<feature type="domain" description="TonB-dependent receptor plug" evidence="10">
    <location>
        <begin position="383"/>
        <end position="492"/>
    </location>
</feature>
<dbReference type="PANTHER" id="PTHR43708">
    <property type="entry name" value="CONSERVED EXPRESSED OXIDOREDUCTASE (EUROFUNG)"/>
    <property type="match status" value="1"/>
</dbReference>
<keyword evidence="3" id="KW-0813">Transport</keyword>
<comment type="subcellular location">
    <subcellularLocation>
        <location evidence="1">Cell outer membrane</location>
        <topology evidence="1">Multi-pass membrane protein</topology>
    </subcellularLocation>
</comment>
<gene>
    <name evidence="11" type="ORF">ElyMa_000507600</name>
</gene>
<keyword evidence="7" id="KW-0998">Cell outer membrane</keyword>
<keyword evidence="12" id="KW-1185">Reference proteome</keyword>
<dbReference type="InterPro" id="IPR012910">
    <property type="entry name" value="Plug_dom"/>
</dbReference>
<protein>
    <submittedName>
        <fullName evidence="11">Oxidoreductase</fullName>
    </submittedName>
</protein>
<organism evidence="11 12">
    <name type="scientific">Elysia marginata</name>
    <dbReference type="NCBI Taxonomy" id="1093978"/>
    <lineage>
        <taxon>Eukaryota</taxon>
        <taxon>Metazoa</taxon>
        <taxon>Spiralia</taxon>
        <taxon>Lophotrochozoa</taxon>
        <taxon>Mollusca</taxon>
        <taxon>Gastropoda</taxon>
        <taxon>Heterobranchia</taxon>
        <taxon>Euthyneura</taxon>
        <taxon>Panpulmonata</taxon>
        <taxon>Sacoglossa</taxon>
        <taxon>Placobranchoidea</taxon>
        <taxon>Plakobranchidae</taxon>
        <taxon>Elysia</taxon>
    </lineage>
</organism>
<evidence type="ECO:0000256" key="2">
    <source>
        <dbReference type="ARBA" id="ARBA00010928"/>
    </source>
</evidence>
<evidence type="ECO:0000313" key="11">
    <source>
        <dbReference type="EMBL" id="GFR77404.1"/>
    </source>
</evidence>
<evidence type="ECO:0000256" key="6">
    <source>
        <dbReference type="ARBA" id="ARBA00023136"/>
    </source>
</evidence>
<sequence length="654" mass="71793">MIKVGVIGFGFSATVFHLPLIEATDSLELVAISSSQGASVRDAFPNVQVFSSADELIQSADVELAVITAPNDVHFSLTKLCLEQGKHVVLEKPMATTGREAAQLVHLAQDRNLILSVFHNRRWDGDFLTAKTLIENNQLGDIRFFESHFDRLRPVVRERWKELPVPGGGVWFDLGAHLIDQALTLFGLPRALTARCLALRDNSKATDYFHVMLHYSDKEVVLHSSPYSAGPNSRFHIQGMKGSYIKHGLDPQESQLKDGVSPKNPSFGIDNEENFGVLYHGSHWSRIETEKGSYISYYEGIAGAIERGEPVPVDSEEAVRVIKILELAEKSSYEGKHCLLAMAVAVSMPVTAQEESDDKKQVGGPLVFDQVVVTATKTENSLATAPASMSVITSDEIKSQPTMALNDIVKQAVGVESRKEGGRAGRESISIRGMDSDYTLIMVNGRKMSSSNAIVRGNDFDLSAIPQDNIERIEIIRGPMSALYGSEALGGVVNIITKLPDNEWRSTISSDIAQPEGGNGGTETIVGLNTGGALIDDKLYINLSINQSDRDKWKPYNGTRSTVTALEERDTLSLASNVNWLINDNQTLDIDITHTNDKRDGIIESTKGLTPTNQKVKRNSIALTHGGDWSWGESQARYYREEVEIGKGRQSLQD</sequence>
<dbReference type="AlphaFoldDB" id="A0AAV4FW85"/>
<evidence type="ECO:0000313" key="12">
    <source>
        <dbReference type="Proteomes" id="UP000762676"/>
    </source>
</evidence>
<keyword evidence="5" id="KW-0560">Oxidoreductase</keyword>
<comment type="caution">
    <text evidence="11">The sequence shown here is derived from an EMBL/GenBank/DDBJ whole genome shotgun (WGS) entry which is preliminary data.</text>
</comment>
<dbReference type="EMBL" id="BMAT01000970">
    <property type="protein sequence ID" value="GFR77404.1"/>
    <property type="molecule type" value="Genomic_DNA"/>
</dbReference>
<comment type="similarity">
    <text evidence="2">Belongs to the Gfo/Idh/MocA family.</text>
</comment>
<dbReference type="InterPro" id="IPR037066">
    <property type="entry name" value="Plug_dom_sf"/>
</dbReference>
<dbReference type="Gene3D" id="3.40.50.720">
    <property type="entry name" value="NAD(P)-binding Rossmann-like Domain"/>
    <property type="match status" value="1"/>
</dbReference>
<dbReference type="Pfam" id="PF02894">
    <property type="entry name" value="GFO_IDH_MocA_C"/>
    <property type="match status" value="1"/>
</dbReference>
<evidence type="ECO:0000256" key="1">
    <source>
        <dbReference type="ARBA" id="ARBA00004571"/>
    </source>
</evidence>
<evidence type="ECO:0000256" key="4">
    <source>
        <dbReference type="ARBA" id="ARBA00022692"/>
    </source>
</evidence>
<evidence type="ECO:0000256" key="3">
    <source>
        <dbReference type="ARBA" id="ARBA00022448"/>
    </source>
</evidence>
<proteinExistence type="inferred from homology"/>
<keyword evidence="4" id="KW-0812">Transmembrane</keyword>
<reference evidence="11 12" key="1">
    <citation type="journal article" date="2021" name="Elife">
        <title>Chloroplast acquisition without the gene transfer in kleptoplastic sea slugs, Plakobranchus ocellatus.</title>
        <authorList>
            <person name="Maeda T."/>
            <person name="Takahashi S."/>
            <person name="Yoshida T."/>
            <person name="Shimamura S."/>
            <person name="Takaki Y."/>
            <person name="Nagai Y."/>
            <person name="Toyoda A."/>
            <person name="Suzuki Y."/>
            <person name="Arimoto A."/>
            <person name="Ishii H."/>
            <person name="Satoh N."/>
            <person name="Nishiyama T."/>
            <person name="Hasebe M."/>
            <person name="Maruyama T."/>
            <person name="Minagawa J."/>
            <person name="Obokata J."/>
            <person name="Shigenobu S."/>
        </authorList>
    </citation>
    <scope>NUCLEOTIDE SEQUENCE [LARGE SCALE GENOMIC DNA]</scope>
</reference>
<evidence type="ECO:0000259" key="10">
    <source>
        <dbReference type="Pfam" id="PF07715"/>
    </source>
</evidence>
<dbReference type="InterPro" id="IPR036291">
    <property type="entry name" value="NAD(P)-bd_dom_sf"/>
</dbReference>
<dbReference type="Pfam" id="PF01408">
    <property type="entry name" value="GFO_IDH_MocA"/>
    <property type="match status" value="1"/>
</dbReference>
<evidence type="ECO:0000259" key="9">
    <source>
        <dbReference type="Pfam" id="PF02894"/>
    </source>
</evidence>
<dbReference type="InterPro" id="IPR004104">
    <property type="entry name" value="Gfo/Idh/MocA-like_OxRdtase_C"/>
</dbReference>
<dbReference type="InterPro" id="IPR039426">
    <property type="entry name" value="TonB-dep_rcpt-like"/>
</dbReference>
<feature type="domain" description="Gfo/Idh/MocA-like oxidoreductase N-terminal" evidence="8">
    <location>
        <begin position="2"/>
        <end position="119"/>
    </location>
</feature>
<accession>A0AAV4FW85</accession>
<evidence type="ECO:0000256" key="5">
    <source>
        <dbReference type="ARBA" id="ARBA00023002"/>
    </source>
</evidence>
<dbReference type="InterPro" id="IPR036942">
    <property type="entry name" value="Beta-barrel_TonB_sf"/>
</dbReference>
<dbReference type="GO" id="GO:0000166">
    <property type="term" value="F:nucleotide binding"/>
    <property type="evidence" value="ECO:0007669"/>
    <property type="project" value="InterPro"/>
</dbReference>
<evidence type="ECO:0000256" key="7">
    <source>
        <dbReference type="ARBA" id="ARBA00023237"/>
    </source>
</evidence>
<name>A0AAV4FW85_9GAST</name>
<dbReference type="Gene3D" id="3.30.360.10">
    <property type="entry name" value="Dihydrodipicolinate Reductase, domain 2"/>
    <property type="match status" value="1"/>
</dbReference>
<evidence type="ECO:0000259" key="8">
    <source>
        <dbReference type="Pfam" id="PF01408"/>
    </source>
</evidence>
<dbReference type="SUPFAM" id="SSF56935">
    <property type="entry name" value="Porins"/>
    <property type="match status" value="1"/>
</dbReference>